<accession>A0AAN4ZNK8</accession>
<feature type="non-terminal residue" evidence="1">
    <location>
        <position position="1"/>
    </location>
</feature>
<name>A0AAN4ZNK8_9BILA</name>
<evidence type="ECO:0000313" key="1">
    <source>
        <dbReference type="EMBL" id="GMR42569.1"/>
    </source>
</evidence>
<gene>
    <name evidence="1" type="ORF">PMAYCL1PPCAC_12764</name>
</gene>
<sequence>NPSGIRHRALLHLSEGAADSALLVSIDDPSHRHLLLLHSSLISSSQAMAAMRAIVGHRPVYVHVRTGFNVDGMRSSEMDDWRKEAMEELEKSSLVIQCRLPETT</sequence>
<feature type="non-terminal residue" evidence="1">
    <location>
        <position position="104"/>
    </location>
</feature>
<dbReference type="Proteomes" id="UP001328107">
    <property type="component" value="Unassembled WGS sequence"/>
</dbReference>
<dbReference type="AlphaFoldDB" id="A0AAN4ZNK8"/>
<dbReference type="EMBL" id="BTRK01000003">
    <property type="protein sequence ID" value="GMR42569.1"/>
    <property type="molecule type" value="Genomic_DNA"/>
</dbReference>
<comment type="caution">
    <text evidence="1">The sequence shown here is derived from an EMBL/GenBank/DDBJ whole genome shotgun (WGS) entry which is preliminary data.</text>
</comment>
<protein>
    <submittedName>
        <fullName evidence="1">Uncharacterized protein</fullName>
    </submittedName>
</protein>
<keyword evidence="2" id="KW-1185">Reference proteome</keyword>
<proteinExistence type="predicted"/>
<reference evidence="2" key="1">
    <citation type="submission" date="2022-10" db="EMBL/GenBank/DDBJ databases">
        <title>Genome assembly of Pristionchus species.</title>
        <authorList>
            <person name="Yoshida K."/>
            <person name="Sommer R.J."/>
        </authorList>
    </citation>
    <scope>NUCLEOTIDE SEQUENCE [LARGE SCALE GENOMIC DNA]</scope>
    <source>
        <strain evidence="2">RS5460</strain>
    </source>
</reference>
<evidence type="ECO:0000313" key="2">
    <source>
        <dbReference type="Proteomes" id="UP001328107"/>
    </source>
</evidence>
<organism evidence="1 2">
    <name type="scientific">Pristionchus mayeri</name>
    <dbReference type="NCBI Taxonomy" id="1317129"/>
    <lineage>
        <taxon>Eukaryota</taxon>
        <taxon>Metazoa</taxon>
        <taxon>Ecdysozoa</taxon>
        <taxon>Nematoda</taxon>
        <taxon>Chromadorea</taxon>
        <taxon>Rhabditida</taxon>
        <taxon>Rhabditina</taxon>
        <taxon>Diplogasteromorpha</taxon>
        <taxon>Diplogasteroidea</taxon>
        <taxon>Neodiplogasteridae</taxon>
        <taxon>Pristionchus</taxon>
    </lineage>
</organism>